<dbReference type="InterPro" id="IPR032818">
    <property type="entry name" value="DedA-like"/>
</dbReference>
<keyword evidence="6 7" id="KW-0472">Membrane</keyword>
<evidence type="ECO:0000256" key="4">
    <source>
        <dbReference type="ARBA" id="ARBA00022692"/>
    </source>
</evidence>
<organism evidence="9 10">
    <name type="scientific">Vibrio thalassae</name>
    <dbReference type="NCBI Taxonomy" id="1243014"/>
    <lineage>
        <taxon>Bacteria</taxon>
        <taxon>Pseudomonadati</taxon>
        <taxon>Pseudomonadota</taxon>
        <taxon>Gammaproteobacteria</taxon>
        <taxon>Vibrionales</taxon>
        <taxon>Vibrionaceae</taxon>
        <taxon>Vibrio</taxon>
    </lineage>
</organism>
<evidence type="ECO:0000259" key="8">
    <source>
        <dbReference type="Pfam" id="PF09335"/>
    </source>
</evidence>
<reference evidence="10" key="1">
    <citation type="submission" date="2016-06" db="EMBL/GenBank/DDBJ databases">
        <authorList>
            <person name="Rodrigo-Torres L."/>
            <person name="Arahal R.D."/>
            <person name="Lucena T."/>
        </authorList>
    </citation>
    <scope>NUCLEOTIDE SEQUENCE [LARGE SCALE GENOMIC DNA]</scope>
    <source>
        <strain evidence="10">CECT8203</strain>
    </source>
</reference>
<comment type="similarity">
    <text evidence="2 7">Belongs to the DedA family.</text>
</comment>
<proteinExistence type="inferred from homology"/>
<protein>
    <submittedName>
        <fullName evidence="9">Inner membrane protein YqjA</fullName>
    </submittedName>
</protein>
<dbReference type="PANTHER" id="PTHR30353">
    <property type="entry name" value="INNER MEMBRANE PROTEIN DEDA-RELATED"/>
    <property type="match status" value="1"/>
</dbReference>
<evidence type="ECO:0000256" key="3">
    <source>
        <dbReference type="ARBA" id="ARBA00022475"/>
    </source>
</evidence>
<keyword evidence="3 7" id="KW-1003">Cell membrane</keyword>
<name>A0A240EJR4_9VIBR</name>
<feature type="domain" description="VTT" evidence="8">
    <location>
        <begin position="44"/>
        <end position="168"/>
    </location>
</feature>
<evidence type="ECO:0000256" key="7">
    <source>
        <dbReference type="RuleBase" id="RU367016"/>
    </source>
</evidence>
<dbReference type="InterPro" id="IPR032816">
    <property type="entry name" value="VTT_dom"/>
</dbReference>
<dbReference type="PANTHER" id="PTHR30353:SF11">
    <property type="entry name" value="INNER MEMBRANE PROTEIN YQJA"/>
    <property type="match status" value="1"/>
</dbReference>
<feature type="transmembrane region" description="Helical" evidence="7">
    <location>
        <begin position="25"/>
        <end position="44"/>
    </location>
</feature>
<evidence type="ECO:0000256" key="6">
    <source>
        <dbReference type="ARBA" id="ARBA00023136"/>
    </source>
</evidence>
<feature type="transmembrane region" description="Helical" evidence="7">
    <location>
        <begin position="187"/>
        <end position="208"/>
    </location>
</feature>
<evidence type="ECO:0000256" key="5">
    <source>
        <dbReference type="ARBA" id="ARBA00022989"/>
    </source>
</evidence>
<dbReference type="OrthoDB" id="13976at2"/>
<evidence type="ECO:0000256" key="2">
    <source>
        <dbReference type="ARBA" id="ARBA00010792"/>
    </source>
</evidence>
<gene>
    <name evidence="9" type="primary">yqjA</name>
    <name evidence="9" type="ORF">VTH8203_02559</name>
</gene>
<evidence type="ECO:0000313" key="10">
    <source>
        <dbReference type="Proteomes" id="UP000219336"/>
    </source>
</evidence>
<feature type="transmembrane region" description="Helical" evidence="7">
    <location>
        <begin position="64"/>
        <end position="84"/>
    </location>
</feature>
<keyword evidence="10" id="KW-1185">Reference proteome</keyword>
<evidence type="ECO:0000313" key="9">
    <source>
        <dbReference type="EMBL" id="SNX48922.1"/>
    </source>
</evidence>
<dbReference type="GO" id="GO:0005886">
    <property type="term" value="C:plasma membrane"/>
    <property type="evidence" value="ECO:0007669"/>
    <property type="project" value="UniProtKB-SubCell"/>
</dbReference>
<dbReference type="RefSeq" id="WP_096994043.1">
    <property type="nucleotide sequence ID" value="NZ_JBHSII010000011.1"/>
</dbReference>
<evidence type="ECO:0000256" key="1">
    <source>
        <dbReference type="ARBA" id="ARBA00004651"/>
    </source>
</evidence>
<dbReference type="Pfam" id="PF09335">
    <property type="entry name" value="VTT_dom"/>
    <property type="match status" value="1"/>
</dbReference>
<dbReference type="Proteomes" id="UP000219336">
    <property type="component" value="Unassembled WGS sequence"/>
</dbReference>
<feature type="transmembrane region" description="Helical" evidence="7">
    <location>
        <begin position="146"/>
        <end position="166"/>
    </location>
</feature>
<sequence>MQEIFVAIWHHDFDTLAQVSSLNSFLLLLAFILLLESSFVFLPLPGDSLVLFVGGLVGVGILEFYPAAGALCLAASLGSINAYIQGRVLNQTRLVPFLHRVLPNDSLPKAKRLLSRYGFLSLFISRFIPFVRVLTPMLMGLSKLNFMRTLFISMSSSVIWCLILMLSGKWLMIHPRLNDYQELLSKSLVIVSLCLMAGAIVGLLYRYLRSSKNNIAT</sequence>
<keyword evidence="4 7" id="KW-0812">Transmembrane</keyword>
<dbReference type="EMBL" id="OANU01000041">
    <property type="protein sequence ID" value="SNX48922.1"/>
    <property type="molecule type" value="Genomic_DNA"/>
</dbReference>
<feature type="transmembrane region" description="Helical" evidence="7">
    <location>
        <begin position="117"/>
        <end position="134"/>
    </location>
</feature>
<comment type="subcellular location">
    <subcellularLocation>
        <location evidence="1 7">Cell membrane</location>
        <topology evidence="1 7">Multi-pass membrane protein</topology>
    </subcellularLocation>
</comment>
<accession>A0A240EJR4</accession>
<keyword evidence="5 7" id="KW-1133">Transmembrane helix</keyword>
<dbReference type="AlphaFoldDB" id="A0A240EJR4"/>